<dbReference type="GO" id="GO:0051536">
    <property type="term" value="F:iron-sulfur cluster binding"/>
    <property type="evidence" value="ECO:0007669"/>
    <property type="project" value="InterPro"/>
</dbReference>
<dbReference type="PANTHER" id="PTHR11995:SF14">
    <property type="entry name" value="NADH DEHYDROGENASE [UBIQUINONE] IRON-SULFUR PROTEIN 7, MITOCHONDRIAL"/>
    <property type="match status" value="1"/>
</dbReference>
<dbReference type="SUPFAM" id="SSF56770">
    <property type="entry name" value="HydA/Nqo6-like"/>
    <property type="match status" value="1"/>
</dbReference>
<dbReference type="GO" id="GO:0045271">
    <property type="term" value="C:respiratory chain complex I"/>
    <property type="evidence" value="ECO:0007669"/>
    <property type="project" value="TreeGrafter"/>
</dbReference>
<gene>
    <name evidence="2" type="ORF">MKW94_014530</name>
</gene>
<dbReference type="InterPro" id="IPR006137">
    <property type="entry name" value="NADH_UbQ_OxRdtase-like_20kDa"/>
</dbReference>
<dbReference type="AlphaFoldDB" id="A0AA41UZL3"/>
<dbReference type="EMBL" id="JAJJMA010053259">
    <property type="protein sequence ID" value="MCL7026149.1"/>
    <property type="molecule type" value="Genomic_DNA"/>
</dbReference>
<evidence type="ECO:0000259" key="1">
    <source>
        <dbReference type="Pfam" id="PF01058"/>
    </source>
</evidence>
<evidence type="ECO:0000313" key="2">
    <source>
        <dbReference type="EMBL" id="MCL7026149.1"/>
    </source>
</evidence>
<evidence type="ECO:0000313" key="3">
    <source>
        <dbReference type="Proteomes" id="UP001177140"/>
    </source>
</evidence>
<dbReference type="GO" id="GO:0015990">
    <property type="term" value="P:electron transport coupled proton transport"/>
    <property type="evidence" value="ECO:0007669"/>
    <property type="project" value="TreeGrafter"/>
</dbReference>
<feature type="domain" description="NADH:ubiquinone oxidoreductase-like 20kDa subunit" evidence="1">
    <location>
        <begin position="38"/>
        <end position="71"/>
    </location>
</feature>
<reference evidence="2" key="1">
    <citation type="submission" date="2022-03" db="EMBL/GenBank/DDBJ databases">
        <title>A functionally conserved STORR gene fusion in Papaver species that diverged 16.8 million years ago.</title>
        <authorList>
            <person name="Catania T."/>
        </authorList>
    </citation>
    <scope>NUCLEOTIDE SEQUENCE</scope>
    <source>
        <strain evidence="2">S-191538</strain>
    </source>
</reference>
<accession>A0AA41UZL3</accession>
<dbReference type="GO" id="GO:0009060">
    <property type="term" value="P:aerobic respiration"/>
    <property type="evidence" value="ECO:0007669"/>
    <property type="project" value="TreeGrafter"/>
</dbReference>
<keyword evidence="3" id="KW-1185">Reference proteome</keyword>
<dbReference type="Proteomes" id="UP001177140">
    <property type="component" value="Unassembled WGS sequence"/>
</dbReference>
<organism evidence="2 3">
    <name type="scientific">Papaver nudicaule</name>
    <name type="common">Iceland poppy</name>
    <dbReference type="NCBI Taxonomy" id="74823"/>
    <lineage>
        <taxon>Eukaryota</taxon>
        <taxon>Viridiplantae</taxon>
        <taxon>Streptophyta</taxon>
        <taxon>Embryophyta</taxon>
        <taxon>Tracheophyta</taxon>
        <taxon>Spermatophyta</taxon>
        <taxon>Magnoliopsida</taxon>
        <taxon>Ranunculales</taxon>
        <taxon>Papaveraceae</taxon>
        <taxon>Papaveroideae</taxon>
        <taxon>Papaver</taxon>
    </lineage>
</organism>
<dbReference type="GO" id="GO:0008137">
    <property type="term" value="F:NADH dehydrogenase (ubiquinone) activity"/>
    <property type="evidence" value="ECO:0007669"/>
    <property type="project" value="TreeGrafter"/>
</dbReference>
<sequence length="155" mass="17141">MPQAPGGTGTIYYTNSMSARELASSLGDTRATMAGTKGRDPARVDKLIPVDVYLPGCPLKPEAVIDAITKLRKKVSREIYEDRFGSQQKNRCFTTTHKFYVGRSTHSERFSSSWLAWLDTNVVDKVDLLFFSISRRNEGTGRTMLCSGKEVGAPA</sequence>
<name>A0AA41UZL3_PAPNU</name>
<comment type="caution">
    <text evidence="2">The sequence shown here is derived from an EMBL/GenBank/DDBJ whole genome shotgun (WGS) entry which is preliminary data.</text>
</comment>
<proteinExistence type="predicted"/>
<dbReference type="Pfam" id="PF01058">
    <property type="entry name" value="Oxidored_q6"/>
    <property type="match status" value="1"/>
</dbReference>
<dbReference type="PANTHER" id="PTHR11995">
    <property type="entry name" value="NADH DEHYDROGENASE"/>
    <property type="match status" value="1"/>
</dbReference>
<protein>
    <recommendedName>
        <fullName evidence="1">NADH:ubiquinone oxidoreductase-like 20kDa subunit domain-containing protein</fullName>
    </recommendedName>
</protein>
<dbReference type="Gene3D" id="3.40.50.12280">
    <property type="match status" value="1"/>
</dbReference>